<feature type="domain" description="dTDP-4-dehydro-6-deoxy-alpha-D-glucopyranose 2,3-dehydratase" evidence="1">
    <location>
        <begin position="255"/>
        <end position="462"/>
    </location>
</feature>
<dbReference type="Proteomes" id="UP001501072">
    <property type="component" value="Unassembled WGS sequence"/>
</dbReference>
<dbReference type="Pfam" id="PF03559">
    <property type="entry name" value="Hexose_dehydrat"/>
    <property type="match status" value="2"/>
</dbReference>
<organism evidence="2 3">
    <name type="scientific">Streptomyces thermogriseus</name>
    <dbReference type="NCBI Taxonomy" id="75292"/>
    <lineage>
        <taxon>Bacteria</taxon>
        <taxon>Bacillati</taxon>
        <taxon>Actinomycetota</taxon>
        <taxon>Actinomycetes</taxon>
        <taxon>Kitasatosporales</taxon>
        <taxon>Streptomycetaceae</taxon>
        <taxon>Streptomyces</taxon>
    </lineage>
</organism>
<proteinExistence type="predicted"/>
<dbReference type="InterPro" id="IPR005212">
    <property type="entry name" value="EvaA-like"/>
</dbReference>
<evidence type="ECO:0000259" key="1">
    <source>
        <dbReference type="Pfam" id="PF03559"/>
    </source>
</evidence>
<comment type="caution">
    <text evidence="2">The sequence shown here is derived from an EMBL/GenBank/DDBJ whole genome shotgun (WGS) entry which is preliminary data.</text>
</comment>
<reference evidence="3" key="1">
    <citation type="journal article" date="2019" name="Int. J. Syst. Evol. Microbiol.">
        <title>The Global Catalogue of Microorganisms (GCM) 10K type strain sequencing project: providing services to taxonomists for standard genome sequencing and annotation.</title>
        <authorList>
            <consortium name="The Broad Institute Genomics Platform"/>
            <consortium name="The Broad Institute Genome Sequencing Center for Infectious Disease"/>
            <person name="Wu L."/>
            <person name="Ma J."/>
        </authorList>
    </citation>
    <scope>NUCLEOTIDE SEQUENCE [LARGE SCALE GENOMIC DNA]</scope>
    <source>
        <strain evidence="3">JCM 11269</strain>
    </source>
</reference>
<feature type="domain" description="dTDP-4-dehydro-6-deoxy-alpha-D-glucopyranose 2,3-dehydratase" evidence="1">
    <location>
        <begin position="35"/>
        <end position="240"/>
    </location>
</feature>
<protein>
    <submittedName>
        <fullName evidence="2">NDP-hexose 2,3-dehydratase family protein</fullName>
    </submittedName>
</protein>
<accession>A0ABP4DIG8</accession>
<name>A0ABP4DIG8_9ACTN</name>
<evidence type="ECO:0000313" key="2">
    <source>
        <dbReference type="EMBL" id="GAA1007478.1"/>
    </source>
</evidence>
<evidence type="ECO:0000313" key="3">
    <source>
        <dbReference type="Proteomes" id="UP001501072"/>
    </source>
</evidence>
<gene>
    <name evidence="2" type="ORF">GCM10009564_17500</name>
</gene>
<sequence>MTPTTAPLRPREDTELPVRLARSAAQRDSGAHLRTADVLDWLDSRRRAHRFRVGRIPFSGLGEWAFDEVSGNLGHRSGRFFTVEGLHVRIGPDAAGEWQQPVIRQPETGILGILAKEFDGVLHFLMQAKMEPGNPGLVQLSPTVQATRSNYTRAHRGSPVRYIDYFLRRPLDGGVRVLADVLQSEHGSWFFRKFNRNMLVETDGEVPGAPDFCWLTLGQLGELLRYDNVVNMDARTVLACAPVAYDERHARHPDAELLSWFTGERARREVEAALMPLKDVAGWRRGPWSIDHEQGRHFSVVAVSVEAASREVGGWSQPLIEPVGTGVTAFLARRFAGVPHLLVCARTEGGLQDGVELGPTLQCTPQNHAHLPPSARPRFLDTVLGAAASRIRYQAVHSEEGGRFLNAQSRYLIVDWDEQDDGGGRDADPPPGYRWMTPGQLGMFARHSHYLNVQARTLLACLTTGAVRL</sequence>
<keyword evidence="3" id="KW-1185">Reference proteome</keyword>
<dbReference type="InterPro" id="IPR038153">
    <property type="entry name" value="EvaA-like_sf"/>
</dbReference>
<dbReference type="RefSeq" id="WP_067391099.1">
    <property type="nucleotide sequence ID" value="NZ_BAAAHU010000013.1"/>
</dbReference>
<dbReference type="Gene3D" id="3.90.79.40">
    <property type="entry name" value="EvaA sugar 2,3-dehydratase subunit"/>
    <property type="match status" value="2"/>
</dbReference>
<dbReference type="EMBL" id="BAAAHU010000013">
    <property type="protein sequence ID" value="GAA1007478.1"/>
    <property type="molecule type" value="Genomic_DNA"/>
</dbReference>